<dbReference type="InterPro" id="IPR001119">
    <property type="entry name" value="SLH_dom"/>
</dbReference>
<dbReference type="SUPFAM" id="SSF49785">
    <property type="entry name" value="Galactose-binding domain-like"/>
    <property type="match status" value="1"/>
</dbReference>
<feature type="domain" description="F5/8 type C" evidence="3">
    <location>
        <begin position="564"/>
        <end position="719"/>
    </location>
</feature>
<dbReference type="RefSeq" id="WP_127450797.1">
    <property type="nucleotide sequence ID" value="NZ_JAROBY010000035.1"/>
</dbReference>
<evidence type="ECO:0000259" key="3">
    <source>
        <dbReference type="PROSITE" id="PS50022"/>
    </source>
</evidence>
<dbReference type="InterPro" id="IPR011050">
    <property type="entry name" value="Pectin_lyase_fold/virulence"/>
</dbReference>
<gene>
    <name evidence="5" type="ORF">P5G65_21400</name>
</gene>
<evidence type="ECO:0000256" key="1">
    <source>
        <dbReference type="SAM" id="MobiDB-lite"/>
    </source>
</evidence>
<dbReference type="SUPFAM" id="SSF51126">
    <property type="entry name" value="Pectin lyase-like"/>
    <property type="match status" value="1"/>
</dbReference>
<dbReference type="Pfam" id="PF00754">
    <property type="entry name" value="F5_F8_type_C"/>
    <property type="match status" value="1"/>
</dbReference>
<protein>
    <submittedName>
        <fullName evidence="5">Chondroitinase-B domain-containing protein</fullName>
    </submittedName>
</protein>
<dbReference type="Pfam" id="PF26628">
    <property type="entry name" value="DUF8202"/>
    <property type="match status" value="1"/>
</dbReference>
<keyword evidence="2" id="KW-0732">Signal</keyword>
<dbReference type="Proteomes" id="UP001355653">
    <property type="component" value="Unassembled WGS sequence"/>
</dbReference>
<reference evidence="5 6" key="1">
    <citation type="submission" date="2023-03" db="EMBL/GenBank/DDBJ databases">
        <title>Bacillus Genome Sequencing.</title>
        <authorList>
            <person name="Dunlap C."/>
        </authorList>
    </citation>
    <scope>NUCLEOTIDE SEQUENCE [LARGE SCALE GENOMIC DNA]</scope>
    <source>
        <strain evidence="5 6">NRS-1351</strain>
    </source>
</reference>
<dbReference type="Pfam" id="PF12733">
    <property type="entry name" value="Cadherin-like"/>
    <property type="match status" value="2"/>
</dbReference>
<evidence type="ECO:0000259" key="4">
    <source>
        <dbReference type="PROSITE" id="PS51272"/>
    </source>
</evidence>
<dbReference type="Pfam" id="PF14592">
    <property type="entry name" value="Chondroitinas_B"/>
    <property type="match status" value="2"/>
</dbReference>
<dbReference type="SMART" id="SM00710">
    <property type="entry name" value="PbH1"/>
    <property type="match status" value="5"/>
</dbReference>
<comment type="caution">
    <text evidence="5">The sequence shown here is derived from an EMBL/GenBank/DDBJ whole genome shotgun (WGS) entry which is preliminary data.</text>
</comment>
<dbReference type="Pfam" id="PF00395">
    <property type="entry name" value="SLH"/>
    <property type="match status" value="3"/>
</dbReference>
<feature type="domain" description="SLH" evidence="4">
    <location>
        <begin position="1590"/>
        <end position="1646"/>
    </location>
</feature>
<feature type="chain" id="PRO_5046866409" evidence="2">
    <location>
        <begin position="31"/>
        <end position="1646"/>
    </location>
</feature>
<evidence type="ECO:0000313" key="6">
    <source>
        <dbReference type="Proteomes" id="UP001355653"/>
    </source>
</evidence>
<dbReference type="InterPro" id="IPR012334">
    <property type="entry name" value="Pectin_lyas_fold"/>
</dbReference>
<dbReference type="Gene3D" id="2.60.120.260">
    <property type="entry name" value="Galactose-binding domain-like"/>
    <property type="match status" value="1"/>
</dbReference>
<feature type="compositionally biased region" description="Pro residues" evidence="1">
    <location>
        <begin position="1441"/>
        <end position="1460"/>
    </location>
</feature>
<dbReference type="Gene3D" id="2.160.20.10">
    <property type="entry name" value="Single-stranded right-handed beta-helix, Pectin lyase-like"/>
    <property type="match status" value="2"/>
</dbReference>
<feature type="region of interest" description="Disordered" evidence="1">
    <location>
        <begin position="70"/>
        <end position="97"/>
    </location>
</feature>
<feature type="compositionally biased region" description="Low complexity" evidence="1">
    <location>
        <begin position="1420"/>
        <end position="1440"/>
    </location>
</feature>
<dbReference type="InterPro" id="IPR058515">
    <property type="entry name" value="DUF8202"/>
</dbReference>
<evidence type="ECO:0000313" key="5">
    <source>
        <dbReference type="EMBL" id="MEB4796466.1"/>
    </source>
</evidence>
<dbReference type="CDD" id="cd14251">
    <property type="entry name" value="PL-6"/>
    <property type="match status" value="1"/>
</dbReference>
<evidence type="ECO:0000256" key="2">
    <source>
        <dbReference type="SAM" id="SignalP"/>
    </source>
</evidence>
<feature type="signal peptide" evidence="2">
    <location>
        <begin position="1"/>
        <end position="30"/>
    </location>
</feature>
<dbReference type="InterPro" id="IPR006626">
    <property type="entry name" value="PbH1"/>
</dbReference>
<name>A0ABU6DFC9_9BACL</name>
<dbReference type="InterPro" id="IPR000421">
    <property type="entry name" value="FA58C"/>
</dbReference>
<dbReference type="InterPro" id="IPR008979">
    <property type="entry name" value="Galactose-bd-like_sf"/>
</dbReference>
<proteinExistence type="predicted"/>
<dbReference type="EMBL" id="JAROBY010000035">
    <property type="protein sequence ID" value="MEB4796466.1"/>
    <property type="molecule type" value="Genomic_DNA"/>
</dbReference>
<feature type="domain" description="SLH" evidence="4">
    <location>
        <begin position="1531"/>
        <end position="1588"/>
    </location>
</feature>
<feature type="region of interest" description="Disordered" evidence="1">
    <location>
        <begin position="1418"/>
        <end position="1477"/>
    </location>
</feature>
<accession>A0ABU6DFC9</accession>
<dbReference type="InterPro" id="IPR051465">
    <property type="entry name" value="Cell_Envelope_Struct_Comp"/>
</dbReference>
<dbReference type="PROSITE" id="PS50022">
    <property type="entry name" value="FA58C_3"/>
    <property type="match status" value="1"/>
</dbReference>
<dbReference type="PANTHER" id="PTHR43308:SF5">
    <property type="entry name" value="S-LAYER PROTEIN _ PEPTIDOGLYCAN ENDO-BETA-N-ACETYLGLUCOSAMINIDASE"/>
    <property type="match status" value="1"/>
</dbReference>
<organism evidence="5 6">
    <name type="scientific">Paenibacillus chondroitinus</name>
    <dbReference type="NCBI Taxonomy" id="59842"/>
    <lineage>
        <taxon>Bacteria</taxon>
        <taxon>Bacillati</taxon>
        <taxon>Bacillota</taxon>
        <taxon>Bacilli</taxon>
        <taxon>Bacillales</taxon>
        <taxon>Paenibacillaceae</taxon>
        <taxon>Paenibacillus</taxon>
    </lineage>
</organism>
<dbReference type="InterPro" id="IPR025883">
    <property type="entry name" value="Cadherin-like_domain"/>
</dbReference>
<dbReference type="InterPro" id="IPR039513">
    <property type="entry name" value="PL-6"/>
</dbReference>
<feature type="domain" description="SLH" evidence="4">
    <location>
        <begin position="1467"/>
        <end position="1530"/>
    </location>
</feature>
<dbReference type="PROSITE" id="PS51272">
    <property type="entry name" value="SLH"/>
    <property type="match status" value="3"/>
</dbReference>
<keyword evidence="6" id="KW-1185">Reference proteome</keyword>
<sequence length="1646" mass="175330">MNKVFKVSWKRKISLMLAATLILTSLPAGFSKADATGETTGTPGGVDANLLKLWLKADPSSMTLNGNGEVTKWKDSSPQGNDFINDGTVGDKSPRTKPKYVASNPSLNFQPSVQFIRSGSGSLLLDKDGLFAQNETVAGASAYLVTGGITLSNQTSQIFYETLQGTGRFGAYIPFFSSTPQILWDSGAVTSGNPRLTTGYSVPPLSYNSWGFQYESRPTVSNNVYQAISLDGQTIATSSQARLAMVGNGSNPMSLGSAVTGGSGYDGQVAEMIVFGDSLNTIQHDQVQTYMALKFGTPLRGKDYVSAGLSHQVVWPTAANVAFGHNIAGIVRDQQGALAQETSRSSEGPAASQVVVSAKGALADKQYLLWGDNGSTAPSVPYGTGFKQSARTWKVQNTGNVGTVQVAFPEAMLPLGGLLLTSTSGDFNDAVPHPLTPVELHGGVYYATDAELADGSFFTFAEKMPEIQLSSLDVWAGSQKLGMNQPFSPSKMGGYEVIVPQDASPVRFEMQAGAGVSTTVTLTNNNGMNQTVSDLANVPLAPGVNKINIRLSSGDATNTYTLQAYRLSAKGTNGQIPLNASTVTASSYQPNTTNIPANVVDGIWDNDVRWSASGQGEWLQFDLGQPEKVTYLNIAFLNALDRQTHFEIIGSNQADFQNPTVLLPKRSSRVLKVGDDIIQSYVLSNPASVRYLRLVGYGNTASGSSGNWNSITEVELYTGTAPDIEEPTVPSGPPQAGDKPVEPLPPVQVVKVSTSEGLQAALDQAAKGMTIELQNGTYQQMGPFVVKDKKGTAALPIRIVAAEQGKAVIAGDSYMHIENSEYVEVEGLTFHSGGGSEHGEDTLKSRAVPDERIASMSGVHPGVQLFDSSNISILRNTFALDETGQKYRFTKAENNVSKQIWCVIGVENSCRYGESYDPNGAVYTGETSHSPNSALLTDSGTDRHYIRVEGTSSHNRIAYNDIGPKTGFGAVITYDGKDAVSQYDVIEYNHFHDIGPRVSNGLEAIRLGLSGLSLAPGHVTVQYNLFDGLNGEDEIVSVKSSDNIIRYNTVLNSYGGMVARHGHRNSFYGNFIIGDGKKAGISGFRIYGNDHKIYNNYMEGLTDDAVQLDGGTEDAGPDGGTNPIIRWGKGENDFAELRSLTPDRQQELLRGHWRQYNVQIYNNSFVNLSSKASAVKIAQRTFQPTGTQIYNNLIFSNAGTIFNESKDITDAGRPTYVGNMADGTAAVAANATVVSATYKGDLKLIRSSDGLIRLSPQSPAIDAAKGPYIASDDMDGQRRLHTADVGSDEYEPASDLTLRPLTAADVGPAAGRNLPVEVGTPDLSSLQMSSNLTFAPAFRPKVTFYTVMLPMETSSLKVTPTSASQAADIQVSVDGAVRQTVRSGSESEPLAIAGAGSVVLIDVSLPTGVHKTYSIMVQRPASSSSSSRNSSSGNSSATAPSPTPAPVPNPVPEPANPLPVNPSLTAPSQESFADVSKHWASDEISRAAAKGIVNGYADGSFKPDEPMTRLQFAAMLVRALGLKSEPSKRTFTDQADIPAWADGELGAALDAGILQGYEDQSLRPNASMNRTEMVVMLVRAYSPKEDGSLSTKLSDSSLIPAWALPAVSQAVSLGLINGRENQTFEPFVTATRAEAVTVVMRMLDRQ</sequence>
<dbReference type="PANTHER" id="PTHR43308">
    <property type="entry name" value="OUTER MEMBRANE PROTEIN ALPHA-RELATED"/>
    <property type="match status" value="1"/>
</dbReference>